<evidence type="ECO:0000259" key="1">
    <source>
        <dbReference type="Pfam" id="PF13166"/>
    </source>
</evidence>
<dbReference type="InterPro" id="IPR026866">
    <property type="entry name" value="CR006_AAA"/>
</dbReference>
<dbReference type="AlphaFoldDB" id="A0A2X1ZUT5"/>
<organism evidence="2 3">
    <name type="scientific">Peptoniphilus harei</name>
    <dbReference type="NCBI Taxonomy" id="54005"/>
    <lineage>
        <taxon>Bacteria</taxon>
        <taxon>Bacillati</taxon>
        <taxon>Bacillota</taxon>
        <taxon>Tissierellia</taxon>
        <taxon>Tissierellales</taxon>
        <taxon>Peptoniphilaceae</taxon>
        <taxon>Peptoniphilus</taxon>
    </lineage>
</organism>
<evidence type="ECO:0000313" key="3">
    <source>
        <dbReference type="Proteomes" id="UP000250070"/>
    </source>
</evidence>
<dbReference type="EMBL" id="UATM01000032">
    <property type="protein sequence ID" value="SPY47915.1"/>
    <property type="molecule type" value="Genomic_DNA"/>
</dbReference>
<dbReference type="InterPro" id="IPR027417">
    <property type="entry name" value="P-loop_NTPase"/>
</dbReference>
<dbReference type="SUPFAM" id="SSF52540">
    <property type="entry name" value="P-loop containing nucleoside triphosphate hydrolases"/>
    <property type="match status" value="1"/>
</dbReference>
<feature type="domain" description="Protein CR006 P-loop" evidence="1">
    <location>
        <begin position="38"/>
        <end position="319"/>
    </location>
</feature>
<dbReference type="Pfam" id="PF13166">
    <property type="entry name" value="AAA_13"/>
    <property type="match status" value="1"/>
</dbReference>
<name>A0A2X1ZUT5_9FIRM</name>
<dbReference type="RefSeq" id="WP_256584814.1">
    <property type="nucleotide sequence ID" value="NZ_UATM01000032.1"/>
</dbReference>
<protein>
    <submittedName>
        <fullName evidence="2">Uncharacterized protein conserved in bacteria</fullName>
    </submittedName>
</protein>
<dbReference type="CDD" id="cd00267">
    <property type="entry name" value="ABC_ATPase"/>
    <property type="match status" value="1"/>
</dbReference>
<gene>
    <name evidence="2" type="ORF">NCTC13076_01207</name>
</gene>
<dbReference type="Proteomes" id="UP000250070">
    <property type="component" value="Unassembled WGS sequence"/>
</dbReference>
<evidence type="ECO:0000313" key="2">
    <source>
        <dbReference type="EMBL" id="SPY47915.1"/>
    </source>
</evidence>
<reference evidence="2 3" key="1">
    <citation type="submission" date="2018-06" db="EMBL/GenBank/DDBJ databases">
        <authorList>
            <consortium name="Pathogen Informatics"/>
            <person name="Doyle S."/>
        </authorList>
    </citation>
    <scope>NUCLEOTIDE SEQUENCE [LARGE SCALE GENOMIC DNA]</scope>
    <source>
        <strain evidence="2 3">NCTC13076</strain>
    </source>
</reference>
<accession>A0A2X1ZUT5</accession>
<proteinExistence type="predicted"/>
<sequence length="334" mass="38776">MTEIKKQIEVLLTRLNGLKNIGFHSLKYSEKIADELNKYKIDLSYYSHLNSELTMEKVRVINSSLDEVLLKAGQLQGEINKQKKHIKETIEEYSSEINDFLYYAGYKYRVSIEYDDVNNYHLVLKHIDNTSNVNSVNNHLSYGEKNAFALVLFMYDILRTNPDLVILDDPISSFDGNKKFAIINMLFMGKKCLKDRTVLLLTHEFNTVIDSIKNMSHLFNPAPKAAFLSTNNGVLSEKNISKNDIKSFVDIAKSSISSEIDILNKLVYMRRLEEIQDKNSFSYQLISNLFHKREEPIFKYFDASSGKEQCRKMKNEEICKASDEIKKINTRFRL</sequence>
<dbReference type="Gene3D" id="3.40.50.300">
    <property type="entry name" value="P-loop containing nucleotide triphosphate hydrolases"/>
    <property type="match status" value="1"/>
</dbReference>